<reference evidence="7" key="1">
    <citation type="submission" date="2021-06" db="EMBL/GenBank/DDBJ databases">
        <authorList>
            <person name="Szabo G."/>
        </authorList>
    </citation>
    <scope>NUCLEOTIDE SEQUENCE</scope>
    <source>
        <strain evidence="7">MYVALT</strain>
    </source>
</reference>
<dbReference type="RefSeq" id="WP_216796931.1">
    <property type="nucleotide sequence ID" value="NZ_OU343031.1"/>
</dbReference>
<evidence type="ECO:0000256" key="4">
    <source>
        <dbReference type="ARBA" id="ARBA00023186"/>
    </source>
</evidence>
<dbReference type="KEGG" id="vtr:MYVALT_F_02370"/>
<gene>
    <name evidence="5 7" type="primary">hscA</name>
    <name evidence="7" type="ORF">MYVALT_F_02370</name>
</gene>
<dbReference type="AlphaFoldDB" id="A0A916JT92"/>
<dbReference type="PANTHER" id="PTHR19375">
    <property type="entry name" value="HEAT SHOCK PROTEIN 70KDA"/>
    <property type="match status" value="1"/>
</dbReference>
<dbReference type="GO" id="GO:0140662">
    <property type="term" value="F:ATP-dependent protein folding chaperone"/>
    <property type="evidence" value="ECO:0007669"/>
    <property type="project" value="InterPro"/>
</dbReference>
<evidence type="ECO:0000256" key="1">
    <source>
        <dbReference type="ARBA" id="ARBA00007381"/>
    </source>
</evidence>
<sequence length="622" mass="67721">MALLKIVEPSMAPPALDRPRIAIGIDLGTTYSLVAVAKNGISEVLLDEIGRPLLPSVVRYLSGGGRKIGYPAKLDAVLDPCNTISSVKRFMGRSKADIQDLDTIPYHFVNTSGMVQLKTIDGVRSPIEISAEILVALRQRAEAALGKEIIGAVLTVPAYFDDAQRQATKDAARLAGLKVLRLLNEPTAASIAYGLDSGVQGLYAVYDLGGGTFDLSVLKFTHGVFEVLATVGDSMLGGDDFDHALYKYILHRMRLSMLPPQDIQALLDAVRVAKEILSTQDEALLDIKLSCSRRIMLTITESEFKTVIQSLVSRTLVLTRRALRNAQVIPGDFNGIVLVGGSTRIRSVRYAVEQYFGKVPLTDLDPDQVVALGAAIQADMLAGNRRDGNNWLLLDVIPLSLGLETMGGLVEKIIPRNSTIPVAKTQEFTTFKNGQSAIAIHVVQGERELVSDCRSLARFELRSIPPMTAGRARIQVTFQVDSDGLLSVSAREVQSGVQAEVIVKPSYGLNDNDITRMIKDGLSSSKCDMRSRALREAQITAQGLVYATNEALKADWELLDDAERIQIDTQLNALRAILNENDINRINKSMKALAAATEEFAARRMNQSIHSALASKKLDEIS</sequence>
<keyword evidence="3 5" id="KW-0067">ATP-binding</keyword>
<dbReference type="GO" id="GO:0005524">
    <property type="term" value="F:ATP binding"/>
    <property type="evidence" value="ECO:0007669"/>
    <property type="project" value="UniProtKB-KW"/>
</dbReference>
<dbReference type="NCBIfam" id="TIGR01991">
    <property type="entry name" value="HscA"/>
    <property type="match status" value="1"/>
</dbReference>
<keyword evidence="8" id="KW-1185">Reference proteome</keyword>
<dbReference type="GO" id="GO:0016226">
    <property type="term" value="P:iron-sulfur cluster assembly"/>
    <property type="evidence" value="ECO:0007669"/>
    <property type="project" value="InterPro"/>
</dbReference>
<dbReference type="InterPro" id="IPR018181">
    <property type="entry name" value="Heat_shock_70_CS"/>
</dbReference>
<evidence type="ECO:0000256" key="6">
    <source>
        <dbReference type="RuleBase" id="RU003322"/>
    </source>
</evidence>
<dbReference type="InterPro" id="IPR013126">
    <property type="entry name" value="Hsp_70_fam"/>
</dbReference>
<dbReference type="GO" id="GO:0051082">
    <property type="term" value="F:unfolded protein binding"/>
    <property type="evidence" value="ECO:0007669"/>
    <property type="project" value="InterPro"/>
</dbReference>
<evidence type="ECO:0000256" key="5">
    <source>
        <dbReference type="HAMAP-Rule" id="MF_00679"/>
    </source>
</evidence>
<organism evidence="7 8">
    <name type="scientific">Candidatus Vallotiella hemipterorum</name>
    <dbReference type="NCBI Taxonomy" id="1177213"/>
    <lineage>
        <taxon>Bacteria</taxon>
        <taxon>Pseudomonadati</taxon>
        <taxon>Pseudomonadota</taxon>
        <taxon>Betaproteobacteria</taxon>
        <taxon>Burkholderiales</taxon>
        <taxon>Burkholderiaceae</taxon>
        <taxon>Candidatus Vallotiella</taxon>
    </lineage>
</organism>
<proteinExistence type="inferred from homology"/>
<keyword evidence="2 5" id="KW-0547">Nucleotide-binding</keyword>
<dbReference type="InterPro" id="IPR010236">
    <property type="entry name" value="ISC_FeS_clus_asmbl_HscA"/>
</dbReference>
<dbReference type="GO" id="GO:0016887">
    <property type="term" value="F:ATP hydrolysis activity"/>
    <property type="evidence" value="ECO:0007669"/>
    <property type="project" value="UniProtKB-UniRule"/>
</dbReference>
<name>A0A916JT92_9BURK</name>
<dbReference type="NCBIfam" id="NF003520">
    <property type="entry name" value="PRK05183.1"/>
    <property type="match status" value="1"/>
</dbReference>
<evidence type="ECO:0000256" key="3">
    <source>
        <dbReference type="ARBA" id="ARBA00022840"/>
    </source>
</evidence>
<dbReference type="PROSITE" id="PS00297">
    <property type="entry name" value="HSP70_1"/>
    <property type="match status" value="1"/>
</dbReference>
<dbReference type="EMBL" id="OU343031">
    <property type="protein sequence ID" value="CAG7601574.1"/>
    <property type="molecule type" value="Genomic_DNA"/>
</dbReference>
<protein>
    <recommendedName>
        <fullName evidence="5">Chaperone protein HscA homolog</fullName>
    </recommendedName>
</protein>
<accession>A0A916JT92</accession>
<dbReference type="PROSITE" id="PS00329">
    <property type="entry name" value="HSP70_2"/>
    <property type="match status" value="1"/>
</dbReference>
<dbReference type="FunFam" id="2.60.34.10:FF:000005">
    <property type="entry name" value="Chaperone protein HscA homolog"/>
    <property type="match status" value="1"/>
</dbReference>
<dbReference type="FunFam" id="3.30.420.40:FF:000046">
    <property type="entry name" value="Chaperone protein HscA"/>
    <property type="match status" value="1"/>
</dbReference>
<keyword evidence="4 5" id="KW-0143">Chaperone</keyword>
<dbReference type="Pfam" id="PF00012">
    <property type="entry name" value="HSP70"/>
    <property type="match status" value="1"/>
</dbReference>
<comment type="function">
    <text evidence="5">Chaperone involved in the maturation of iron-sulfur cluster-containing proteins. Has a low intrinsic ATPase activity which is markedly stimulated by HscB.</text>
</comment>
<evidence type="ECO:0000313" key="8">
    <source>
        <dbReference type="Proteomes" id="UP000693996"/>
    </source>
</evidence>
<evidence type="ECO:0000256" key="2">
    <source>
        <dbReference type="ARBA" id="ARBA00022741"/>
    </source>
</evidence>
<dbReference type="Proteomes" id="UP000693996">
    <property type="component" value="Chromosome"/>
</dbReference>
<comment type="similarity">
    <text evidence="1 5 6">Belongs to the heat shock protein 70 family.</text>
</comment>
<evidence type="ECO:0000313" key="7">
    <source>
        <dbReference type="EMBL" id="CAG7601574.1"/>
    </source>
</evidence>
<dbReference type="HAMAP" id="MF_00679">
    <property type="entry name" value="HscA"/>
    <property type="match status" value="1"/>
</dbReference>